<dbReference type="Proteomes" id="UP001197770">
    <property type="component" value="Unassembled WGS sequence"/>
</dbReference>
<sequence length="288" mass="34081">MKEPVSNKTEPLRFFDYFINKESLLQFEKHFFDYLINSSQVCNKSQGYIEYIQPTYEKGYPEKTRIYIKDELQTKIRIQGNISLKLLKVHKNERLYVNDESNQFIDFQLERINTLIDKSKKLPYKEILSEELHYLYSEIEELKSKNSRIKKKPPIQPFIGNNPFFGNKSKASRKTLSKVYDVILDLEIIDEVNTTEEDFINILTDTNPILLKSGIFFIKDNYHSIFFINVLSKLFDGFTNSKIAKSQSFYSKGKVAFTQRSLDKYNTLLKQRSTKKYQYIENALKDII</sequence>
<evidence type="ECO:0000313" key="2">
    <source>
        <dbReference type="Proteomes" id="UP001197770"/>
    </source>
</evidence>
<dbReference type="RefSeq" id="WP_228229341.1">
    <property type="nucleotide sequence ID" value="NZ_JAJGMW010000005.1"/>
</dbReference>
<proteinExistence type="predicted"/>
<comment type="caution">
    <text evidence="1">The sequence shown here is derived from an EMBL/GenBank/DDBJ whole genome shotgun (WGS) entry which is preliminary data.</text>
</comment>
<gene>
    <name evidence="1" type="ORF">LLW17_05945</name>
</gene>
<dbReference type="EMBL" id="JAJGMW010000005">
    <property type="protein sequence ID" value="MCC4212253.1"/>
    <property type="molecule type" value="Genomic_DNA"/>
</dbReference>
<reference evidence="1 2" key="1">
    <citation type="submission" date="2021-11" db="EMBL/GenBank/DDBJ databases">
        <title>Seasonal and diel survey of microbial diversity of the Tyrrhenian coast.</title>
        <authorList>
            <person name="Gattoni G."/>
            <person name="Corral P."/>
        </authorList>
    </citation>
    <scope>NUCLEOTIDE SEQUENCE [LARGE SCALE GENOMIC DNA]</scope>
    <source>
        <strain evidence="1 2">Mr9</strain>
    </source>
</reference>
<accession>A0ABS8GRA3</accession>
<keyword evidence="2" id="KW-1185">Reference proteome</keyword>
<protein>
    <submittedName>
        <fullName evidence="1">Uncharacterized protein</fullName>
    </submittedName>
</protein>
<name>A0ABS8GRA3_9FLAO</name>
<evidence type="ECO:0000313" key="1">
    <source>
        <dbReference type="EMBL" id="MCC4212253.1"/>
    </source>
</evidence>
<organism evidence="1 2">
    <name type="scientific">Leeuwenhoekiella parthenopeia</name>
    <dbReference type="NCBI Taxonomy" id="2890320"/>
    <lineage>
        <taxon>Bacteria</taxon>
        <taxon>Pseudomonadati</taxon>
        <taxon>Bacteroidota</taxon>
        <taxon>Flavobacteriia</taxon>
        <taxon>Flavobacteriales</taxon>
        <taxon>Flavobacteriaceae</taxon>
        <taxon>Leeuwenhoekiella</taxon>
    </lineage>
</organism>